<evidence type="ECO:0000313" key="3">
    <source>
        <dbReference type="Proteomes" id="UP001158050"/>
    </source>
</evidence>
<sequence>MKKENKKDTTKKVMEDLQIENKEFDVLVEKLKSSLKETKENILAIEQQGYKVVVSPFYRDKDFSGDTTIGVRVHLDISKTIKV</sequence>
<organism evidence="2 3">
    <name type="scientific">Epilithonimonas pallida</name>
    <dbReference type="NCBI Taxonomy" id="373671"/>
    <lineage>
        <taxon>Bacteria</taxon>
        <taxon>Pseudomonadati</taxon>
        <taxon>Bacteroidota</taxon>
        <taxon>Flavobacteriia</taxon>
        <taxon>Flavobacteriales</taxon>
        <taxon>Weeksellaceae</taxon>
        <taxon>Chryseobacterium group</taxon>
        <taxon>Epilithonimonas</taxon>
    </lineage>
</organism>
<comment type="caution">
    <text evidence="2">The sequence shown here is derived from an EMBL/GenBank/DDBJ whole genome shotgun (WGS) entry which is preliminary data.</text>
</comment>
<dbReference type="RefSeq" id="WP_283415393.1">
    <property type="nucleotide sequence ID" value="NZ_FXUO01000001.1"/>
</dbReference>
<gene>
    <name evidence="2" type="ORF">SAMN05421679_101515</name>
</gene>
<accession>A0ABY1R0K9</accession>
<feature type="coiled-coil region" evidence="1">
    <location>
        <begin position="14"/>
        <end position="48"/>
    </location>
</feature>
<proteinExistence type="predicted"/>
<keyword evidence="3" id="KW-1185">Reference proteome</keyword>
<name>A0ABY1R0K9_9FLAO</name>
<keyword evidence="1" id="KW-0175">Coiled coil</keyword>
<dbReference type="EMBL" id="FXUO01000001">
    <property type="protein sequence ID" value="SMP88554.1"/>
    <property type="molecule type" value="Genomic_DNA"/>
</dbReference>
<evidence type="ECO:0000313" key="2">
    <source>
        <dbReference type="EMBL" id="SMP88554.1"/>
    </source>
</evidence>
<protein>
    <submittedName>
        <fullName evidence="2">Uncharacterized protein</fullName>
    </submittedName>
</protein>
<reference evidence="2 3" key="1">
    <citation type="submission" date="2017-05" db="EMBL/GenBank/DDBJ databases">
        <authorList>
            <person name="Varghese N."/>
            <person name="Submissions S."/>
        </authorList>
    </citation>
    <scope>NUCLEOTIDE SEQUENCE [LARGE SCALE GENOMIC DNA]</scope>
    <source>
        <strain evidence="2 3">DSM 18015</strain>
    </source>
</reference>
<evidence type="ECO:0000256" key="1">
    <source>
        <dbReference type="SAM" id="Coils"/>
    </source>
</evidence>
<dbReference type="Proteomes" id="UP001158050">
    <property type="component" value="Unassembled WGS sequence"/>
</dbReference>